<dbReference type="EMBL" id="WSFE01000004">
    <property type="protein sequence ID" value="NDL24452.1"/>
    <property type="molecule type" value="Genomic_DNA"/>
</dbReference>
<name>A0ABX0AUG7_9GAMM</name>
<organism evidence="2 3">
    <name type="scientific">Photorhabdus kayaii</name>
    <dbReference type="NCBI Taxonomy" id="230088"/>
    <lineage>
        <taxon>Bacteria</taxon>
        <taxon>Pseudomonadati</taxon>
        <taxon>Pseudomonadota</taxon>
        <taxon>Gammaproteobacteria</taxon>
        <taxon>Enterobacterales</taxon>
        <taxon>Morganellaceae</taxon>
        <taxon>Photorhabdus</taxon>
    </lineage>
</organism>
<reference evidence="2 3" key="1">
    <citation type="submission" date="2019-12" db="EMBL/GenBank/DDBJ databases">
        <title>Engineering Photorhabdus to improve their lethality against agricultural pests.</title>
        <authorList>
            <person name="Machado R.A.R."/>
        </authorList>
    </citation>
    <scope>NUCLEOTIDE SEQUENCE [LARGE SCALE GENOMIC DNA]</scope>
    <source>
        <strain evidence="2 3">M-HU2</strain>
    </source>
</reference>
<proteinExistence type="predicted"/>
<keyword evidence="1" id="KW-0732">Signal</keyword>
<feature type="signal peptide" evidence="1">
    <location>
        <begin position="1"/>
        <end position="19"/>
    </location>
</feature>
<feature type="chain" id="PRO_5045656950" evidence="1">
    <location>
        <begin position="20"/>
        <end position="183"/>
    </location>
</feature>
<protein>
    <submittedName>
        <fullName evidence="2">CpmK protein</fullName>
    </submittedName>
</protein>
<evidence type="ECO:0000256" key="1">
    <source>
        <dbReference type="SAM" id="SignalP"/>
    </source>
</evidence>
<evidence type="ECO:0000313" key="3">
    <source>
        <dbReference type="Proteomes" id="UP000470051"/>
    </source>
</evidence>
<gene>
    <name evidence="2" type="ORF">GPY42_04290</name>
</gene>
<dbReference type="Proteomes" id="UP000470051">
    <property type="component" value="Unassembled WGS sequence"/>
</dbReference>
<sequence length="183" mass="21751">MKFFLFFFFFVFLSFFCHSGENESFRKKIQKKIDDKILLCLGEIEWPVSINEDSIWANANMESLVDAGLVRLDFKRGKNKLWNLTNLGKKEFNKNGDFCYGRMMLKDILNINYINKKRGFIVFNYYVHLLPEWAKNKSIRFAYSYLDNIITGIDNEKYQIEFEKSDTGIIKIISDPIQLEILY</sequence>
<keyword evidence="3" id="KW-1185">Reference proteome</keyword>
<accession>A0ABX0AUG7</accession>
<dbReference type="RefSeq" id="WP_113041228.1">
    <property type="nucleotide sequence ID" value="NZ_CAWPKC010000004.1"/>
</dbReference>
<comment type="caution">
    <text evidence="2">The sequence shown here is derived from an EMBL/GenBank/DDBJ whole genome shotgun (WGS) entry which is preliminary data.</text>
</comment>
<evidence type="ECO:0000313" key="2">
    <source>
        <dbReference type="EMBL" id="NDL24452.1"/>
    </source>
</evidence>